<organism evidence="3 4">
    <name type="scientific">Lagenidium giganteum</name>
    <dbReference type="NCBI Taxonomy" id="4803"/>
    <lineage>
        <taxon>Eukaryota</taxon>
        <taxon>Sar</taxon>
        <taxon>Stramenopiles</taxon>
        <taxon>Oomycota</taxon>
        <taxon>Peronosporomycetes</taxon>
        <taxon>Pythiales</taxon>
        <taxon>Pythiaceae</taxon>
    </lineage>
</organism>
<dbReference type="InterPro" id="IPR027417">
    <property type="entry name" value="P-loop_NTPase"/>
</dbReference>
<sequence length="406" mass="45335">MLQRAQQQEQVTERRQRLLQASGIKHFRQLVQRPLWDVAHASDRSVDEATDLVRRLSLRLSPPSQTALTLFLDKLNHPVFLRTGLPLIDHAFSGGIVAGGITEFAGAAGIGKSQLAMTLAVACADQYPNASVLYFDLEGTFNARRAMQIARARHGGASQHALLERIRVMTCQSLNELLLRLKELNRGIHGRVKLIVVDSIAAVFTNTNLPVTQRFHQVQQIARELKESSDVLQTFAVVVNRATTVSSPEGVFTKPALGEEWAHCVTHRLILERHPMCRVMTVVKSSAVDHLVQPFLISERGVEPWEEDKERQQPDSIDFGIHDDLIEELAMTELPIVEPTSTLRSTQHSSTCGTSQQQDLEGDDVEELPNESTVEVEVENTAVVQLWERDDYVSDSNEETEEDDGS</sequence>
<evidence type="ECO:0000313" key="3">
    <source>
        <dbReference type="EMBL" id="DBA04593.1"/>
    </source>
</evidence>
<comment type="caution">
    <text evidence="3">The sequence shown here is derived from an EMBL/GenBank/DDBJ whole genome shotgun (WGS) entry which is preliminary data.</text>
</comment>
<protein>
    <recommendedName>
        <fullName evidence="2">RecA family profile 1 domain-containing protein</fullName>
    </recommendedName>
</protein>
<dbReference type="GO" id="GO:0000724">
    <property type="term" value="P:double-strand break repair via homologous recombination"/>
    <property type="evidence" value="ECO:0007669"/>
    <property type="project" value="InterPro"/>
</dbReference>
<proteinExistence type="predicted"/>
<dbReference type="PROSITE" id="PS50162">
    <property type="entry name" value="RECA_2"/>
    <property type="match status" value="1"/>
</dbReference>
<accession>A0AAV2ZIQ0</accession>
<dbReference type="InterPro" id="IPR013632">
    <property type="entry name" value="Rad51_C"/>
</dbReference>
<dbReference type="EMBL" id="DAKRPA010000006">
    <property type="protein sequence ID" value="DBA04593.1"/>
    <property type="molecule type" value="Genomic_DNA"/>
</dbReference>
<dbReference type="PANTHER" id="PTHR46456:SF1">
    <property type="entry name" value="DNA REPAIR PROTEIN RAD51 HOMOLOG 2"/>
    <property type="match status" value="1"/>
</dbReference>
<dbReference type="AlphaFoldDB" id="A0AAV2ZIQ0"/>
<dbReference type="GO" id="GO:0003690">
    <property type="term" value="F:double-stranded DNA binding"/>
    <property type="evidence" value="ECO:0007669"/>
    <property type="project" value="TreeGrafter"/>
</dbReference>
<dbReference type="GO" id="GO:0005657">
    <property type="term" value="C:replication fork"/>
    <property type="evidence" value="ECO:0007669"/>
    <property type="project" value="TreeGrafter"/>
</dbReference>
<name>A0AAV2ZIQ0_9STRA</name>
<dbReference type="GO" id="GO:0000400">
    <property type="term" value="F:four-way junction DNA binding"/>
    <property type="evidence" value="ECO:0007669"/>
    <property type="project" value="TreeGrafter"/>
</dbReference>
<dbReference type="GO" id="GO:0005524">
    <property type="term" value="F:ATP binding"/>
    <property type="evidence" value="ECO:0007669"/>
    <property type="project" value="InterPro"/>
</dbReference>
<reference evidence="3" key="1">
    <citation type="submission" date="2022-11" db="EMBL/GenBank/DDBJ databases">
        <authorList>
            <person name="Morgan W.R."/>
            <person name="Tartar A."/>
        </authorList>
    </citation>
    <scope>NUCLEOTIDE SEQUENCE</scope>
    <source>
        <strain evidence="3">ARSEF 373</strain>
    </source>
</reference>
<evidence type="ECO:0000259" key="2">
    <source>
        <dbReference type="PROSITE" id="PS50162"/>
    </source>
</evidence>
<feature type="domain" description="RecA family profile 1" evidence="2">
    <location>
        <begin position="77"/>
        <end position="245"/>
    </location>
</feature>
<dbReference type="InterPro" id="IPR030548">
    <property type="entry name" value="RAD51B"/>
</dbReference>
<dbReference type="Proteomes" id="UP001146120">
    <property type="component" value="Unassembled WGS sequence"/>
</dbReference>
<keyword evidence="4" id="KW-1185">Reference proteome</keyword>
<dbReference type="PANTHER" id="PTHR46456">
    <property type="entry name" value="DNA REPAIR PROTEIN RAD51 HOMOLOG 2"/>
    <property type="match status" value="1"/>
</dbReference>
<dbReference type="SUPFAM" id="SSF52540">
    <property type="entry name" value="P-loop containing nucleoside triphosphate hydrolases"/>
    <property type="match status" value="1"/>
</dbReference>
<feature type="region of interest" description="Disordered" evidence="1">
    <location>
        <begin position="340"/>
        <end position="374"/>
    </location>
</feature>
<dbReference type="Gene3D" id="3.40.50.300">
    <property type="entry name" value="P-loop containing nucleotide triphosphate hydrolases"/>
    <property type="match status" value="1"/>
</dbReference>
<dbReference type="InterPro" id="IPR020588">
    <property type="entry name" value="RecA_ATP-bd"/>
</dbReference>
<feature type="compositionally biased region" description="Acidic residues" evidence="1">
    <location>
        <begin position="360"/>
        <end position="374"/>
    </location>
</feature>
<dbReference type="GO" id="GO:0033063">
    <property type="term" value="C:Rad51B-Rad51C-Rad51D-XRCC2 complex"/>
    <property type="evidence" value="ECO:0007669"/>
    <property type="project" value="InterPro"/>
</dbReference>
<dbReference type="GO" id="GO:0140664">
    <property type="term" value="F:ATP-dependent DNA damage sensor activity"/>
    <property type="evidence" value="ECO:0007669"/>
    <property type="project" value="InterPro"/>
</dbReference>
<dbReference type="GO" id="GO:0003697">
    <property type="term" value="F:single-stranded DNA binding"/>
    <property type="evidence" value="ECO:0007669"/>
    <property type="project" value="TreeGrafter"/>
</dbReference>
<feature type="compositionally biased region" description="Polar residues" evidence="1">
    <location>
        <begin position="340"/>
        <end position="359"/>
    </location>
</feature>
<dbReference type="Pfam" id="PF08423">
    <property type="entry name" value="Rad51"/>
    <property type="match status" value="1"/>
</dbReference>
<gene>
    <name evidence="3" type="ORF">N0F65_012176</name>
</gene>
<evidence type="ECO:0000256" key="1">
    <source>
        <dbReference type="SAM" id="MobiDB-lite"/>
    </source>
</evidence>
<evidence type="ECO:0000313" key="4">
    <source>
        <dbReference type="Proteomes" id="UP001146120"/>
    </source>
</evidence>
<reference evidence="3" key="2">
    <citation type="journal article" date="2023" name="Microbiol Resour">
        <title>Decontamination and Annotation of the Draft Genome Sequence of the Oomycete Lagenidium giganteum ARSEF 373.</title>
        <authorList>
            <person name="Morgan W.R."/>
            <person name="Tartar A."/>
        </authorList>
    </citation>
    <scope>NUCLEOTIDE SEQUENCE</scope>
    <source>
        <strain evidence="3">ARSEF 373</strain>
    </source>
</reference>
<dbReference type="PRINTS" id="PR01874">
    <property type="entry name" value="DNAREPAIRADA"/>
</dbReference>